<dbReference type="GO" id="GO:0016491">
    <property type="term" value="F:oxidoreductase activity"/>
    <property type="evidence" value="ECO:0007669"/>
    <property type="project" value="UniProtKB-KW"/>
</dbReference>
<dbReference type="InterPro" id="IPR036291">
    <property type="entry name" value="NAD(P)-bd_dom_sf"/>
</dbReference>
<evidence type="ECO:0000313" key="3">
    <source>
        <dbReference type="Proteomes" id="UP000762676"/>
    </source>
</evidence>
<dbReference type="PANTHER" id="PTHR43157:SF31">
    <property type="entry name" value="PHOSPHATIDYLINOSITOL-GLYCAN BIOSYNTHESIS CLASS F PROTEIN"/>
    <property type="match status" value="1"/>
</dbReference>
<dbReference type="Gene3D" id="3.40.50.720">
    <property type="entry name" value="NAD(P)-binding Rossmann-like Domain"/>
    <property type="match status" value="1"/>
</dbReference>
<dbReference type="AlphaFoldDB" id="A0AAV4GDA1"/>
<keyword evidence="3" id="KW-1185">Reference proteome</keyword>
<name>A0AAV4GDA1_9GAST</name>
<accession>A0AAV4GDA1</accession>
<gene>
    <name evidence="2" type="ORF">ElyMa_002392600</name>
</gene>
<dbReference type="EMBL" id="BMAT01004921">
    <property type="protein sequence ID" value="GFR83479.1"/>
    <property type="molecule type" value="Genomic_DNA"/>
</dbReference>
<dbReference type="PRINTS" id="PR00081">
    <property type="entry name" value="GDHRDH"/>
</dbReference>
<dbReference type="SUPFAM" id="SSF51735">
    <property type="entry name" value="NAD(P)-binding Rossmann-fold domains"/>
    <property type="match status" value="1"/>
</dbReference>
<sequence>MPAKYQGTETIEGKTVLITGANTGIGKETARELAKRGGRIILACRNVEKGEEARKEIVEETKNEDVVVQELDLSSFESIQKFAKNFNENEIRLDILINNAGVMACPKMLTKDGLEMQIGTNHFGHFMLTNLLLNKLKACSPSRIINLSSLAHSMGTIKWDDINSEKNYGEWAAYGQSKLANILHCLELTNRLKGEL</sequence>
<keyword evidence="1" id="KW-0560">Oxidoreductase</keyword>
<proteinExistence type="predicted"/>
<evidence type="ECO:0000256" key="1">
    <source>
        <dbReference type="ARBA" id="ARBA00023002"/>
    </source>
</evidence>
<reference evidence="2 3" key="1">
    <citation type="journal article" date="2021" name="Elife">
        <title>Chloroplast acquisition without the gene transfer in kleptoplastic sea slugs, Plakobranchus ocellatus.</title>
        <authorList>
            <person name="Maeda T."/>
            <person name="Takahashi S."/>
            <person name="Yoshida T."/>
            <person name="Shimamura S."/>
            <person name="Takaki Y."/>
            <person name="Nagai Y."/>
            <person name="Toyoda A."/>
            <person name="Suzuki Y."/>
            <person name="Arimoto A."/>
            <person name="Ishii H."/>
            <person name="Satoh N."/>
            <person name="Nishiyama T."/>
            <person name="Hasebe M."/>
            <person name="Maruyama T."/>
            <person name="Minagawa J."/>
            <person name="Obokata J."/>
            <person name="Shigenobu S."/>
        </authorList>
    </citation>
    <scope>NUCLEOTIDE SEQUENCE [LARGE SCALE GENOMIC DNA]</scope>
</reference>
<comment type="caution">
    <text evidence="2">The sequence shown here is derived from an EMBL/GenBank/DDBJ whole genome shotgun (WGS) entry which is preliminary data.</text>
</comment>
<protein>
    <submittedName>
        <fullName evidence="2">Retinol dehydrogenase 12</fullName>
    </submittedName>
</protein>
<dbReference type="InterPro" id="IPR002347">
    <property type="entry name" value="SDR_fam"/>
</dbReference>
<dbReference type="Pfam" id="PF00106">
    <property type="entry name" value="adh_short"/>
    <property type="match status" value="1"/>
</dbReference>
<dbReference type="PANTHER" id="PTHR43157">
    <property type="entry name" value="PHOSPHATIDYLINOSITOL-GLYCAN BIOSYNTHESIS CLASS F PROTEIN-RELATED"/>
    <property type="match status" value="1"/>
</dbReference>
<organism evidence="2 3">
    <name type="scientific">Elysia marginata</name>
    <dbReference type="NCBI Taxonomy" id="1093978"/>
    <lineage>
        <taxon>Eukaryota</taxon>
        <taxon>Metazoa</taxon>
        <taxon>Spiralia</taxon>
        <taxon>Lophotrochozoa</taxon>
        <taxon>Mollusca</taxon>
        <taxon>Gastropoda</taxon>
        <taxon>Heterobranchia</taxon>
        <taxon>Euthyneura</taxon>
        <taxon>Panpulmonata</taxon>
        <taxon>Sacoglossa</taxon>
        <taxon>Placobranchoidea</taxon>
        <taxon>Plakobranchidae</taxon>
        <taxon>Elysia</taxon>
    </lineage>
</organism>
<evidence type="ECO:0000313" key="2">
    <source>
        <dbReference type="EMBL" id="GFR83479.1"/>
    </source>
</evidence>
<dbReference type="Proteomes" id="UP000762676">
    <property type="component" value="Unassembled WGS sequence"/>
</dbReference>